<reference evidence="3" key="1">
    <citation type="journal article" date="2019" name="Int. J. Syst. Evol. Microbiol.">
        <title>The Global Catalogue of Microorganisms (GCM) 10K type strain sequencing project: providing services to taxonomists for standard genome sequencing and annotation.</title>
        <authorList>
            <consortium name="The Broad Institute Genomics Platform"/>
            <consortium name="The Broad Institute Genome Sequencing Center for Infectious Disease"/>
            <person name="Wu L."/>
            <person name="Ma J."/>
        </authorList>
    </citation>
    <scope>NUCLEOTIDE SEQUENCE [LARGE SCALE GENOMIC DNA]</scope>
    <source>
        <strain evidence="3">KACC 12649</strain>
    </source>
</reference>
<gene>
    <name evidence="2" type="ORF">ACFPN5_10555</name>
</gene>
<dbReference type="RefSeq" id="WP_379782914.1">
    <property type="nucleotide sequence ID" value="NZ_JBHSMU010000009.1"/>
</dbReference>
<protein>
    <recommendedName>
        <fullName evidence="4">Pilus assembly protein</fullName>
    </recommendedName>
</protein>
<sequence>MATKTIACIAVFVLLQGCSTAPRFEKNFGGSVRANLAAQTVDPRGAANANPASGIDGPAAQAAHARYQQSFTRPESAATSPLLNTLGSGQ</sequence>
<organism evidence="2 3">
    <name type="scientific">Massilia niabensis</name>
    <dbReference type="NCBI Taxonomy" id="544910"/>
    <lineage>
        <taxon>Bacteria</taxon>
        <taxon>Pseudomonadati</taxon>
        <taxon>Pseudomonadota</taxon>
        <taxon>Betaproteobacteria</taxon>
        <taxon>Burkholderiales</taxon>
        <taxon>Oxalobacteraceae</taxon>
        <taxon>Telluria group</taxon>
        <taxon>Massilia</taxon>
    </lineage>
</organism>
<feature type="compositionally biased region" description="Polar residues" evidence="1">
    <location>
        <begin position="67"/>
        <end position="90"/>
    </location>
</feature>
<dbReference type="EMBL" id="JBHSMU010000009">
    <property type="protein sequence ID" value="MFC5460247.1"/>
    <property type="molecule type" value="Genomic_DNA"/>
</dbReference>
<accession>A0ABW0L5X2</accession>
<comment type="caution">
    <text evidence="2">The sequence shown here is derived from an EMBL/GenBank/DDBJ whole genome shotgun (WGS) entry which is preliminary data.</text>
</comment>
<evidence type="ECO:0000313" key="3">
    <source>
        <dbReference type="Proteomes" id="UP001596050"/>
    </source>
</evidence>
<evidence type="ECO:0000256" key="1">
    <source>
        <dbReference type="SAM" id="MobiDB-lite"/>
    </source>
</evidence>
<dbReference type="PROSITE" id="PS51257">
    <property type="entry name" value="PROKAR_LIPOPROTEIN"/>
    <property type="match status" value="1"/>
</dbReference>
<evidence type="ECO:0000313" key="2">
    <source>
        <dbReference type="EMBL" id="MFC5460247.1"/>
    </source>
</evidence>
<name>A0ABW0L5X2_9BURK</name>
<feature type="region of interest" description="Disordered" evidence="1">
    <location>
        <begin position="44"/>
        <end position="90"/>
    </location>
</feature>
<proteinExistence type="predicted"/>
<keyword evidence="3" id="KW-1185">Reference proteome</keyword>
<dbReference type="Proteomes" id="UP001596050">
    <property type="component" value="Unassembled WGS sequence"/>
</dbReference>
<evidence type="ECO:0008006" key="4">
    <source>
        <dbReference type="Google" id="ProtNLM"/>
    </source>
</evidence>